<feature type="transmembrane region" description="Helical" evidence="1">
    <location>
        <begin position="129"/>
        <end position="155"/>
    </location>
</feature>
<evidence type="ECO:0000313" key="2">
    <source>
        <dbReference type="EMBL" id="EGJ34949.1"/>
    </source>
</evidence>
<dbReference type="EMBL" id="GL890825">
    <property type="protein sequence ID" value="EGJ34949.1"/>
    <property type="molecule type" value="Genomic_DNA"/>
</dbReference>
<keyword evidence="1" id="KW-0472">Membrane</keyword>
<dbReference type="OrthoDB" id="15218at2"/>
<proteinExistence type="predicted"/>
<organism evidence="2 3">
    <name type="scientific">Moorena producens 3L</name>
    <dbReference type="NCBI Taxonomy" id="489825"/>
    <lineage>
        <taxon>Bacteria</taxon>
        <taxon>Bacillati</taxon>
        <taxon>Cyanobacteriota</taxon>
        <taxon>Cyanophyceae</taxon>
        <taxon>Coleofasciculales</taxon>
        <taxon>Coleofasciculaceae</taxon>
        <taxon>Moorena</taxon>
    </lineage>
</organism>
<feature type="transmembrane region" description="Helical" evidence="1">
    <location>
        <begin position="161"/>
        <end position="178"/>
    </location>
</feature>
<dbReference type="HOGENOM" id="CLU_1282020_0_0_3"/>
<gene>
    <name evidence="2" type="ORF">LYNGBM3L_10750</name>
</gene>
<dbReference type="Proteomes" id="UP000003959">
    <property type="component" value="Unassembled WGS sequence"/>
</dbReference>
<reference evidence="3" key="1">
    <citation type="journal article" date="2011" name="Proc. Natl. Acad. Sci. U.S.A.">
        <title>Genomic insights into the physiology and ecology of the marine filamentous cyanobacterium Lyngbya majuscula.</title>
        <authorList>
            <person name="Jones A.C."/>
            <person name="Monroe E.A."/>
            <person name="Podell S."/>
            <person name="Hess W.R."/>
            <person name="Klages S."/>
            <person name="Esquenazi E."/>
            <person name="Niessen S."/>
            <person name="Hoover H."/>
            <person name="Rothmann M."/>
            <person name="Lasken R.S."/>
            <person name="Yates J.R.III."/>
            <person name="Reinhardt R."/>
            <person name="Kube M."/>
            <person name="Burkart M.D."/>
            <person name="Allen E.E."/>
            <person name="Dorrestein P.C."/>
            <person name="Gerwick W.H."/>
            <person name="Gerwick L."/>
        </authorList>
    </citation>
    <scope>NUCLEOTIDE SEQUENCE [LARGE SCALE GENOMIC DNA]</scope>
    <source>
        <strain evidence="3">3L</strain>
    </source>
</reference>
<dbReference type="InterPro" id="IPR011990">
    <property type="entry name" value="TPR-like_helical_dom_sf"/>
</dbReference>
<dbReference type="Gene3D" id="1.25.40.10">
    <property type="entry name" value="Tetratricopeptide repeat domain"/>
    <property type="match status" value="1"/>
</dbReference>
<evidence type="ECO:0000256" key="1">
    <source>
        <dbReference type="SAM" id="Phobius"/>
    </source>
</evidence>
<name>F4XJZ0_9CYAN</name>
<accession>F4XJZ0</accession>
<keyword evidence="1" id="KW-1133">Transmembrane helix</keyword>
<keyword evidence="1" id="KW-0812">Transmembrane</keyword>
<dbReference type="eggNOG" id="COG0501">
    <property type="taxonomic scope" value="Bacteria"/>
</dbReference>
<keyword evidence="3" id="KW-1185">Reference proteome</keyword>
<sequence>MSLENGLNALQQKRYAEAVQWLEDYCHYCQHSRDHHSQEYSQAQAALVKAYSGNGENKKAIALCRKLENHPNSQVSNWAKKCLATLTSKSTKTTLTKTTAKAMSKSRHKAGRVAQTGIRLAMKGIASNLALASGVTISLLFGMVLVLSLSLLLILNSNNPVTGLIISVAITLIFNKSGRQEGSIHPHPCIGMGMDRPLAVGHAMGTRVFSNGLTM</sequence>
<dbReference type="RefSeq" id="WP_008179158.1">
    <property type="nucleotide sequence ID" value="NZ_GL890825.1"/>
</dbReference>
<protein>
    <submittedName>
        <fullName evidence="2">Uncharacterized protein</fullName>
    </submittedName>
</protein>
<evidence type="ECO:0000313" key="3">
    <source>
        <dbReference type="Proteomes" id="UP000003959"/>
    </source>
</evidence>
<dbReference type="AlphaFoldDB" id="F4XJZ0"/>